<protein>
    <recommendedName>
        <fullName evidence="8">Phospho-2-dehydro-3-deoxyheptonate aldolase</fullName>
        <ecNumber evidence="8">2.5.1.54</ecNumber>
    </recommendedName>
</protein>
<evidence type="ECO:0000256" key="3">
    <source>
        <dbReference type="ARBA" id="ARBA00007985"/>
    </source>
</evidence>
<dbReference type="GO" id="GO:0042802">
    <property type="term" value="F:identical protein binding"/>
    <property type="evidence" value="ECO:0007669"/>
    <property type="project" value="UniProtKB-ARBA"/>
</dbReference>
<comment type="function">
    <text evidence="1 8">Stereospecific condensation of phosphoenolpyruvate (PEP) and D-erythrose-4-phosphate (E4P) giving rise to 3-deoxy-D-arabino-heptulosonate-7-phosphate (DAHP).</text>
</comment>
<feature type="compositionally biased region" description="Polar residues" evidence="9">
    <location>
        <begin position="1"/>
        <end position="21"/>
    </location>
</feature>
<comment type="similarity">
    <text evidence="3 8">Belongs to the class-I DAHP synthase family.</text>
</comment>
<organism evidence="11 12">
    <name type="scientific">Paracidovorax wautersii</name>
    <dbReference type="NCBI Taxonomy" id="1177982"/>
    <lineage>
        <taxon>Bacteria</taxon>
        <taxon>Pseudomonadati</taxon>
        <taxon>Pseudomonadota</taxon>
        <taxon>Betaproteobacteria</taxon>
        <taxon>Burkholderiales</taxon>
        <taxon>Comamonadaceae</taxon>
        <taxon>Paracidovorax</taxon>
    </lineage>
</organism>
<dbReference type="NCBIfam" id="NF009396">
    <property type="entry name" value="PRK12756.1"/>
    <property type="match status" value="1"/>
</dbReference>
<feature type="region of interest" description="Disordered" evidence="9">
    <location>
        <begin position="1"/>
        <end position="23"/>
    </location>
</feature>
<evidence type="ECO:0000256" key="2">
    <source>
        <dbReference type="ARBA" id="ARBA00004688"/>
    </source>
</evidence>
<dbReference type="InterPro" id="IPR006218">
    <property type="entry name" value="DAHP1/KDSA"/>
</dbReference>
<dbReference type="Gene3D" id="3.20.20.70">
    <property type="entry name" value="Aldolase class I"/>
    <property type="match status" value="1"/>
</dbReference>
<dbReference type="GO" id="GO:0008652">
    <property type="term" value="P:amino acid biosynthetic process"/>
    <property type="evidence" value="ECO:0007669"/>
    <property type="project" value="UniProtKB-KW"/>
</dbReference>
<reference evidence="12" key="1">
    <citation type="journal article" date="2020" name="MBio">
        <title>Horizontal gene transfer to a defensive symbiont with a reduced genome amongst a multipartite beetle microbiome.</title>
        <authorList>
            <person name="Waterworth S.C."/>
            <person name="Florez L.V."/>
            <person name="Rees E.R."/>
            <person name="Hertweck C."/>
            <person name="Kaltenpoth M."/>
            <person name="Kwan J.C."/>
        </authorList>
    </citation>
    <scope>NUCLEOTIDE SEQUENCE [LARGE SCALE GENOMIC DNA]</scope>
</reference>
<name>A0A7V8FMG8_9BURK</name>
<evidence type="ECO:0000256" key="1">
    <source>
        <dbReference type="ARBA" id="ARBA00003726"/>
    </source>
</evidence>
<keyword evidence="5 8" id="KW-0808">Transferase</keyword>
<evidence type="ECO:0000313" key="11">
    <source>
        <dbReference type="EMBL" id="KAF1020001.1"/>
    </source>
</evidence>
<keyword evidence="4 8" id="KW-0028">Amino-acid biosynthesis</keyword>
<gene>
    <name evidence="11" type="primary">aroG</name>
    <name evidence="11" type="ORF">GAK30_02796</name>
</gene>
<dbReference type="GO" id="GO:0003849">
    <property type="term" value="F:3-deoxy-7-phosphoheptulonate synthase activity"/>
    <property type="evidence" value="ECO:0007669"/>
    <property type="project" value="UniProtKB-EC"/>
</dbReference>
<dbReference type="FunFam" id="3.20.20.70:FF:000005">
    <property type="entry name" value="Phospho-2-dehydro-3-deoxyheptonate aldolase"/>
    <property type="match status" value="1"/>
</dbReference>
<dbReference type="GO" id="GO:0005737">
    <property type="term" value="C:cytoplasm"/>
    <property type="evidence" value="ECO:0007669"/>
    <property type="project" value="TreeGrafter"/>
</dbReference>
<dbReference type="Proteomes" id="UP000461670">
    <property type="component" value="Unassembled WGS sequence"/>
</dbReference>
<dbReference type="NCBIfam" id="TIGR00034">
    <property type="entry name" value="aroFGH"/>
    <property type="match status" value="1"/>
</dbReference>
<evidence type="ECO:0000256" key="4">
    <source>
        <dbReference type="ARBA" id="ARBA00022605"/>
    </source>
</evidence>
<evidence type="ECO:0000256" key="5">
    <source>
        <dbReference type="ARBA" id="ARBA00022679"/>
    </source>
</evidence>
<evidence type="ECO:0000256" key="9">
    <source>
        <dbReference type="SAM" id="MobiDB-lite"/>
    </source>
</evidence>
<comment type="caution">
    <text evidence="11">The sequence shown here is derived from an EMBL/GenBank/DDBJ whole genome shotgun (WGS) entry which is preliminary data.</text>
</comment>
<proteinExistence type="inferred from homology"/>
<dbReference type="NCBIfam" id="NF009395">
    <property type="entry name" value="PRK12755.1"/>
    <property type="match status" value="1"/>
</dbReference>
<evidence type="ECO:0000313" key="12">
    <source>
        <dbReference type="Proteomes" id="UP000461670"/>
    </source>
</evidence>
<dbReference type="GO" id="GO:0009073">
    <property type="term" value="P:aromatic amino acid family biosynthetic process"/>
    <property type="evidence" value="ECO:0007669"/>
    <property type="project" value="UniProtKB-KW"/>
</dbReference>
<comment type="catalytic activity">
    <reaction evidence="7 8">
        <text>D-erythrose 4-phosphate + phosphoenolpyruvate + H2O = 7-phospho-2-dehydro-3-deoxy-D-arabino-heptonate + phosphate</text>
        <dbReference type="Rhea" id="RHEA:14717"/>
        <dbReference type="ChEBI" id="CHEBI:15377"/>
        <dbReference type="ChEBI" id="CHEBI:16897"/>
        <dbReference type="ChEBI" id="CHEBI:43474"/>
        <dbReference type="ChEBI" id="CHEBI:58394"/>
        <dbReference type="ChEBI" id="CHEBI:58702"/>
        <dbReference type="EC" id="2.5.1.54"/>
    </reaction>
</comment>
<dbReference type="UniPathway" id="UPA00053">
    <property type="reaction ID" value="UER00084"/>
</dbReference>
<dbReference type="InterPro" id="IPR013785">
    <property type="entry name" value="Aldolase_TIM"/>
</dbReference>
<evidence type="ECO:0000259" key="10">
    <source>
        <dbReference type="Pfam" id="PF00793"/>
    </source>
</evidence>
<dbReference type="Pfam" id="PF00793">
    <property type="entry name" value="DAHP_synth_1"/>
    <property type="match status" value="1"/>
</dbReference>
<evidence type="ECO:0000256" key="8">
    <source>
        <dbReference type="PIRNR" id="PIRNR001361"/>
    </source>
</evidence>
<comment type="pathway">
    <text evidence="2 8">Metabolic intermediate biosynthesis; chorismate biosynthesis; chorismate from D-erythrose 4-phosphate and phosphoenolpyruvate: step 1/7.</text>
</comment>
<sequence>MNAKPTLSSEPWYPSSVQRTGQTDDERIQDITVLPPPEHLIRFFPIRGTAMEALVGDTRQATKEIIHGRSDRLLVVIGPCSIHDPAAAIEYARRLKPLRDQYADTLEIVMRVYFEKPRTTVGWKGLINDPYLDGSFRIDEGLRIARQLLLDINRLGVPAGSEFLDTISPQYIGDLISWGAIGARTTESQVHRELASGLSAPIGFKNGTDGNIRIATDAIQAAARGHHFLSVQKNGLVAVVETAGNPDCHVILRGGKAPNYDAASVAEAGAALEKAQLPTGLMVDCSHGNSLKQHERQVDVARDVAQQVAGGSHRIFGVMIESHLHAGAQKFTPGTDDAASLAYGQSITDACLGWEPSVDVLEMLSQAVQARRAVAPLVREAAEVAA</sequence>
<dbReference type="GO" id="GO:0009423">
    <property type="term" value="P:chorismate biosynthetic process"/>
    <property type="evidence" value="ECO:0007669"/>
    <property type="project" value="UniProtKB-UniPathway"/>
</dbReference>
<keyword evidence="6 8" id="KW-0057">Aromatic amino acid biosynthesis</keyword>
<dbReference type="PIRSF" id="PIRSF001361">
    <property type="entry name" value="DAHP_synthase"/>
    <property type="match status" value="1"/>
</dbReference>
<dbReference type="PANTHER" id="PTHR21225:SF12">
    <property type="entry name" value="PHOSPHO-2-DEHYDRO-3-DEOXYHEPTONATE ALDOLASE, TYROSINE-INHIBITED"/>
    <property type="match status" value="1"/>
</dbReference>
<dbReference type="PANTHER" id="PTHR21225">
    <property type="entry name" value="PHOSPHO-2-DEHYDRO-3-DEOXYHEPTONATE ALDOLASE DAHP SYNTHETASE"/>
    <property type="match status" value="1"/>
</dbReference>
<dbReference type="SUPFAM" id="SSF51569">
    <property type="entry name" value="Aldolase"/>
    <property type="match status" value="1"/>
</dbReference>
<feature type="domain" description="DAHP synthetase I/KDSA" evidence="10">
    <location>
        <begin position="62"/>
        <end position="360"/>
    </location>
</feature>
<accession>A0A7V8FMG8</accession>
<dbReference type="AlphaFoldDB" id="A0A7V8FMG8"/>
<dbReference type="EMBL" id="WNDQ01000043">
    <property type="protein sequence ID" value="KAF1020001.1"/>
    <property type="molecule type" value="Genomic_DNA"/>
</dbReference>
<dbReference type="EC" id="2.5.1.54" evidence="8"/>
<evidence type="ECO:0000256" key="6">
    <source>
        <dbReference type="ARBA" id="ARBA00023141"/>
    </source>
</evidence>
<evidence type="ECO:0000256" key="7">
    <source>
        <dbReference type="ARBA" id="ARBA00047508"/>
    </source>
</evidence>
<dbReference type="InterPro" id="IPR006219">
    <property type="entry name" value="DAHP_synth_1"/>
</dbReference>